<evidence type="ECO:0000259" key="7">
    <source>
        <dbReference type="Pfam" id="PF25033"/>
    </source>
</evidence>
<dbReference type="Pfam" id="PF25033">
    <property type="entry name" value="VPS13_M"/>
    <property type="match status" value="1"/>
</dbReference>
<dbReference type="PANTHER" id="PTHR16166">
    <property type="entry name" value="VACUOLAR PROTEIN SORTING-ASSOCIATED PROTEIN VPS13"/>
    <property type="match status" value="1"/>
</dbReference>
<name>A0AAJ7WJ72_9ACAR</name>
<dbReference type="PANTHER" id="PTHR16166:SF93">
    <property type="entry name" value="INTERMEMBRANE LIPID TRANSFER PROTEIN VPS13"/>
    <property type="match status" value="1"/>
</dbReference>
<dbReference type="RefSeq" id="XP_028969113.1">
    <property type="nucleotide sequence ID" value="XM_029113280.1"/>
</dbReference>
<dbReference type="GeneID" id="100897962"/>
<dbReference type="KEGG" id="goe:100897962"/>
<dbReference type="Pfam" id="PF12624">
    <property type="entry name" value="VPS13_N"/>
    <property type="match status" value="1"/>
</dbReference>
<reference evidence="11" key="1">
    <citation type="submission" date="2025-08" db="UniProtKB">
        <authorList>
            <consortium name="RefSeq"/>
        </authorList>
    </citation>
    <scope>IDENTIFICATION</scope>
</reference>
<dbReference type="InterPro" id="IPR056748">
    <property type="entry name" value="VPS13-like_C"/>
</dbReference>
<keyword evidence="4" id="KW-0175">Coiled coil</keyword>
<comment type="similarity">
    <text evidence="1">Belongs to the VPS13 family.</text>
</comment>
<dbReference type="InterPro" id="IPR026854">
    <property type="entry name" value="VPS13_N"/>
</dbReference>
<dbReference type="InterPro" id="IPR026847">
    <property type="entry name" value="VPS13"/>
</dbReference>
<keyword evidence="2" id="KW-0813">Transport</keyword>
<evidence type="ECO:0000259" key="8">
    <source>
        <dbReference type="Pfam" id="PF25036"/>
    </source>
</evidence>
<evidence type="ECO:0000313" key="11">
    <source>
        <dbReference type="RefSeq" id="XP_028969113.1"/>
    </source>
</evidence>
<evidence type="ECO:0000256" key="4">
    <source>
        <dbReference type="SAM" id="Coils"/>
    </source>
</evidence>
<sequence length="3265" mass="365348">MVFESVVVDVLNRFLGSYVENLDPSQLKIGIFGGDVDLKDLIIKPSALDDLNLPFQVTYGFIKKLTLKIPWKDLYGAPVVASIDGVYAVIVPSTSTKYDEQKEFRASQDAKQKALMRVEELRAKELELKNPSKKPEKEDTLVEKIVAQVVKNVQVKIANIHCRYEDSFTDPARPFSFGFTLSKLNFETTDENWKPQMVDRNVHIFRKLVFLDSFSFYWNPKVRLISHLSSREIMSELIDSIARENFKPPGINYLVAPITSTVRMRINQKPEREYYEMPSITIDITIEDISMKISKNQYHDIMALMDSMNRMWLADKYRKHRPAVPLQSNAKQWWKFAFTSILEEQVRPRRQQWNKDFLLEHIRKVKEYKTEYANKLTKQKESDRLKKLEEELDLFNIILARRQAEVEIAKQPKIEAKKGWLGGWWGGGSEKAANPIVKNFQKEMTADEKAKLYAAIDYNENQVPADFPITFVDKKLNFLLKTLSINIDDDSTKNVETVLKTTLKEVSSSIDMRPKGEAMKIGAKIEGFHIEGFPKTEIKRRTLLTSDKNAGTEKATQHLLDVTFETNPLEGGCDQRIRVNAEPVEIFYDVRSVEAVVDVFRPPDTVSLDNIQNTAVSSFRNFKSMSATGLQHAIDNKPSLDILVTVKPSYILIFEDGKIDDNKNVLVFSMGQLSVKSKPRNKDAPTVKDMFEAGTGEKEVLEALFNEAYDKMQFHLSAAELMIVPGCEAWRECVKSAKKSSNIHILQPTDLYINVDICFLPNEKRIPKMKISGKLPCLEIDLSDETLIKVLKILETMGGQSPPQSKIKEMGQSTAVEEVNIGTAPAASQAALIKDRDAENIANLTRDKDKDELRMNQADIYDAVFVDLAFEISKFLVRVQQSKVENGRSVANPLLVFATNELRVSLLMHLADMFCEVTLKDTVLTHLAYTLPDAENPLKVLESSVDPGTGYMLKLSYTQVEPKHPDFRTRFNSTLAAVKCKVGEMTFALHQEAIKSLIEFSTNLTDQLSGDSAKASASSTLPVTAERSQTAGAVAATASPSPNPMALMKKASKKPLVTQFSAHASLAALKIILCRSRRLLAQMDVTGVEAGVEQTKRSMTSHVVLRDISMIDPNEGSKHPQIISITGDEVLNLKISQFEESGAEGYTKMDKVDMMVDATIGRMHFVFLWKFSLDLMSFFDAFQAAKDKVADATAAAAAAAKGAAEMAYEKAYKMALNVIIKAPVIYVPQSSFSQRCLVMDFGVLSIGNTFQPGPSTPANSVPVLYENTKISIDNLMMYRCDLKPLKRDPVENTQFSIMDPVSFGLEVQRNLTAAAHKELPELRMKGTVTSVNLKVGEDDYAALMKTLSENFAESPPGYSAPADPHASVDQASQVQAPTGGKPSGAVAVSNKEVVTVERHRQTRGAEEDEEKLARMEIFFTLQEIKLELFTRRTAEKCSELCALNIAGFKLCGIFYHDDSYWVNMFLVNLLLDDERACRRDGIRRLISKVEESEKMIDIIYQAENTGAFAAIVNVSKMRFVYSASLNMALLDLLNQANVNAENQLEKERELSEKRTTGQSVLTSTAAAQAAAAPAAPNKTVPFTLILQIVQPDVVLVADLENPSSACIIFKSSVNIRVKQDENKMNTRLQLHDIEMFVSSLDSTGARSEILRRCDIVVEMDQDSKSQNAKIDVTPIEIHMTPSAVEIVSASLSALSPAPVNASLDDVPDFFDPTKIWVPQRFDNLNLWFTKKDATRSNIEKAKEAVEIPAGAGDDSAGAVLSQEASFSMEQILITIEQGSGAQTMPMLLVSSSLKGDARNWASQLELDSVLNCSVSYYNERYAVWEPMLESVETVSGARKPWETTMEVRAAPPTDREDGISALDLDSKFKVVMKCSDNLEFTVTKTALQVLQSLGQEFSQALQKKQDMVDSRKVDAPYCVKNSLGMPLTLNVEDSNFMIITTEDEAAVIEHGKKLHLDFRNRSTVVSFSAEPTKDVNEAKEDKLFFNAQMNFGNISSDRKLNVNHTAKRVFRVPFRSYPGDDWSFVVDVKSHYGSRLVTLCSIVNVYNAFSVPMDVYYRRKDELEKCASVPPKSLSHIPLVALYTRTNELLFKPAGDRYQMAEEGFQWKKEGRSDRLIVCKATNPSKASLFMNIITSVEQLPYDDSPTEKCAVYTLRLAPTVIVNNLLPLMVDINSKESNVHFELNSGGEIELWNSKPTQSVLNIRLDYAGVNWHCAKVLDDEIEELSAITLKDSNNAEHVLDLAMHCETKEGSKVLSIHCPFWMVNKTQTDLYYKKGKRSKADSAPVGPKPRRQIAESSTKSKCCSCFNGSQPNEGLEDSVRHAQDDEEPLLFTFGAKNMFAPKKKVCVRIFDSDWSSKTPMDAVGQSGTVMAKSSKTDQIYPLSVHIALSSTTLTRIVTFTPFYMVTNNSKFGAIEIRENSPNAEWILVEQNKCVPLWPMAVAKIELIARYAGSTEITVPFGLKESSLVLLRLDNKYAGIYMSCQVEESATVVSFTEYEQGLSAVFLVNDTDENVYLRQEFNGSSSRCVQVGQSVHYAWEDPRENRQLVCWVYDNDVCKVGPLTDASGQIKLPQDKFIFWASFLDGKQRVLYFSKDSEHMVRVEKVGQLERCNTEFDLEYRGIGISLVDDEPKRREILYVSVSGSGVQWLSRSKHKPKYKPINAELNSQVEAEYQKYLNIAKAIGPANTQSTPMGKYRLDFNRMQLTTHETKNIRRSCEPGLWLRMKLMDTQTAVHLKVHRIQIDNQIRDCQFPVVLSPIVYKKTIGEQKIPKPFIELSVIMRQFPGASLRQIKYCKMLVQEFAIRVDMCFINSLLAFVTLSAKKTTYAELMERDVSVARTSLREIASVHAVQGQRDYIDYMHLSPMKIHLSFSMYAGGSAPPPPEGAFSGVKLLLQSFGVTLTDIQGAVLKLDYFERSNDFLTMNQLSGDVASHYKKQALKQIYVVILGLDVIGNPVGLVMGISAGVGDLFYEPFQGAIQGPEEFVAGLAQGVASLIGHTVGGAADAMGKITGALGKGVAALTMDEDYQKKRRMERNKRPQDITEGIAQSGKDLVMGFYDGVTGVVTKPLEGAREDGIGGFMKGMGKGLIGIVARPASGVVDFASGTFASVKRATELEEVALPVRPPRLVRDNGIVQPYNRMEAEGHQLLQEVENGKYAATDAYFTHLSVCSDGRNFVIITSHRILFVEKGDIFGHWKCEWEYMWEQIRPPMACSEGVKVLLKEPKRKNMFQQRENGKIISIPDRQMAEWLCQQINRAMKKNG</sequence>
<feature type="region of interest" description="Disordered" evidence="5">
    <location>
        <begin position="1352"/>
        <end position="1386"/>
    </location>
</feature>
<dbReference type="CTD" id="35693"/>
<protein>
    <submittedName>
        <fullName evidence="11">Vacuolar protein sorting-associated protein 13</fullName>
    </submittedName>
</protein>
<evidence type="ECO:0000259" key="9">
    <source>
        <dbReference type="Pfam" id="PF25037"/>
    </source>
</evidence>
<feature type="region of interest" description="Disordered" evidence="5">
    <location>
        <begin position="2278"/>
        <end position="2297"/>
    </location>
</feature>
<feature type="domain" description="Vacuolar protein sorting-associated protein 13 VPS13 adaptor binding" evidence="8">
    <location>
        <begin position="2026"/>
        <end position="2545"/>
    </location>
</feature>
<keyword evidence="3" id="KW-0445">Lipid transport</keyword>
<feature type="domain" description="Chorein N-terminal" evidence="6">
    <location>
        <begin position="2"/>
        <end position="817"/>
    </location>
</feature>
<evidence type="ECO:0000256" key="3">
    <source>
        <dbReference type="ARBA" id="ARBA00023055"/>
    </source>
</evidence>
<evidence type="ECO:0000256" key="1">
    <source>
        <dbReference type="ARBA" id="ARBA00006545"/>
    </source>
</evidence>
<dbReference type="InterPro" id="IPR009543">
    <property type="entry name" value="VPS13_VAB"/>
</dbReference>
<evidence type="ECO:0000259" key="6">
    <source>
        <dbReference type="Pfam" id="PF12624"/>
    </source>
</evidence>
<dbReference type="GO" id="GO:0045053">
    <property type="term" value="P:protein retention in Golgi apparatus"/>
    <property type="evidence" value="ECO:0007669"/>
    <property type="project" value="TreeGrafter"/>
</dbReference>
<gene>
    <name evidence="11" type="primary">LOC100897962</name>
</gene>
<feature type="domain" description="VPS13-like middle region" evidence="7">
    <location>
        <begin position="1073"/>
        <end position="1888"/>
    </location>
</feature>
<evidence type="ECO:0000256" key="5">
    <source>
        <dbReference type="SAM" id="MobiDB-lite"/>
    </source>
</evidence>
<dbReference type="GO" id="GO:0006623">
    <property type="term" value="P:protein targeting to vacuole"/>
    <property type="evidence" value="ECO:0007669"/>
    <property type="project" value="TreeGrafter"/>
</dbReference>
<organism evidence="10 11">
    <name type="scientific">Galendromus occidentalis</name>
    <name type="common">western predatory mite</name>
    <dbReference type="NCBI Taxonomy" id="34638"/>
    <lineage>
        <taxon>Eukaryota</taxon>
        <taxon>Metazoa</taxon>
        <taxon>Ecdysozoa</taxon>
        <taxon>Arthropoda</taxon>
        <taxon>Chelicerata</taxon>
        <taxon>Arachnida</taxon>
        <taxon>Acari</taxon>
        <taxon>Parasitiformes</taxon>
        <taxon>Mesostigmata</taxon>
        <taxon>Gamasina</taxon>
        <taxon>Phytoseioidea</taxon>
        <taxon>Phytoseiidae</taxon>
        <taxon>Typhlodrominae</taxon>
        <taxon>Galendromus</taxon>
    </lineage>
</organism>
<evidence type="ECO:0000313" key="10">
    <source>
        <dbReference type="Proteomes" id="UP000694867"/>
    </source>
</evidence>
<dbReference type="Pfam" id="PF25036">
    <property type="entry name" value="VPS13_VAB"/>
    <property type="match status" value="1"/>
</dbReference>
<dbReference type="Pfam" id="PF25037">
    <property type="entry name" value="VPS13_C"/>
    <property type="match status" value="1"/>
</dbReference>
<dbReference type="Proteomes" id="UP000694867">
    <property type="component" value="Unplaced"/>
</dbReference>
<dbReference type="InterPro" id="IPR056747">
    <property type="entry name" value="VPS13-like_M"/>
</dbReference>
<proteinExistence type="inferred from homology"/>
<feature type="coiled-coil region" evidence="4">
    <location>
        <begin position="378"/>
        <end position="405"/>
    </location>
</feature>
<evidence type="ECO:0000256" key="2">
    <source>
        <dbReference type="ARBA" id="ARBA00022448"/>
    </source>
</evidence>
<feature type="domain" description="Intermembrane lipid transfer protein VPS13-like C-terminal" evidence="9">
    <location>
        <begin position="3126"/>
        <end position="3246"/>
    </location>
</feature>
<dbReference type="GO" id="GO:0006869">
    <property type="term" value="P:lipid transport"/>
    <property type="evidence" value="ECO:0007669"/>
    <property type="project" value="UniProtKB-KW"/>
</dbReference>
<accession>A0AAJ7WJ72</accession>
<keyword evidence="10" id="KW-1185">Reference proteome</keyword>